<dbReference type="STRING" id="1156394.T0Q6W8"/>
<feature type="compositionally biased region" description="Acidic residues" evidence="3">
    <location>
        <begin position="189"/>
        <end position="202"/>
    </location>
</feature>
<dbReference type="GO" id="GO:0005634">
    <property type="term" value="C:nucleus"/>
    <property type="evidence" value="ECO:0007669"/>
    <property type="project" value="UniProtKB-SubCell"/>
</dbReference>
<dbReference type="InterPro" id="IPR012890">
    <property type="entry name" value="GCFC2-like"/>
</dbReference>
<evidence type="ECO:0008006" key="6">
    <source>
        <dbReference type="Google" id="ProtNLM"/>
    </source>
</evidence>
<dbReference type="PANTHER" id="PTHR12214">
    <property type="entry name" value="GC-RICH SEQUENCE DNA-BINDING FACTOR"/>
    <property type="match status" value="1"/>
</dbReference>
<dbReference type="EMBL" id="JH767186">
    <property type="protein sequence ID" value="EQC29215.1"/>
    <property type="molecule type" value="Genomic_DNA"/>
</dbReference>
<feature type="compositionally biased region" description="Basic residues" evidence="3">
    <location>
        <begin position="1"/>
        <end position="13"/>
    </location>
</feature>
<organism evidence="4 5">
    <name type="scientific">Saprolegnia diclina (strain VS20)</name>
    <dbReference type="NCBI Taxonomy" id="1156394"/>
    <lineage>
        <taxon>Eukaryota</taxon>
        <taxon>Sar</taxon>
        <taxon>Stramenopiles</taxon>
        <taxon>Oomycota</taxon>
        <taxon>Saprolegniomycetes</taxon>
        <taxon>Saprolegniales</taxon>
        <taxon>Saprolegniaceae</taxon>
        <taxon>Saprolegnia</taxon>
    </lineage>
</organism>
<dbReference type="PANTHER" id="PTHR12214:SF0">
    <property type="entry name" value="LD29489P"/>
    <property type="match status" value="1"/>
</dbReference>
<proteinExistence type="predicted"/>
<dbReference type="VEuPathDB" id="FungiDB:SDRG_13088"/>
<dbReference type="OrthoDB" id="429427at2759"/>
<protein>
    <recommendedName>
        <fullName evidence="6">GCF C-terminal domain-containing protein</fullName>
    </recommendedName>
</protein>
<dbReference type="InParanoid" id="T0Q6W8"/>
<dbReference type="eggNOG" id="KOG2136">
    <property type="taxonomic scope" value="Eukaryota"/>
</dbReference>
<evidence type="ECO:0000313" key="5">
    <source>
        <dbReference type="Proteomes" id="UP000030762"/>
    </source>
</evidence>
<evidence type="ECO:0000256" key="3">
    <source>
        <dbReference type="SAM" id="MobiDB-lite"/>
    </source>
</evidence>
<evidence type="ECO:0000256" key="2">
    <source>
        <dbReference type="ARBA" id="ARBA00023242"/>
    </source>
</evidence>
<evidence type="ECO:0000313" key="4">
    <source>
        <dbReference type="EMBL" id="EQC29215.1"/>
    </source>
</evidence>
<dbReference type="Proteomes" id="UP000030762">
    <property type="component" value="Unassembled WGS sequence"/>
</dbReference>
<keyword evidence="5" id="KW-1185">Reference proteome</keyword>
<dbReference type="GO" id="GO:0000398">
    <property type="term" value="P:mRNA splicing, via spliceosome"/>
    <property type="evidence" value="ECO:0007669"/>
    <property type="project" value="InterPro"/>
</dbReference>
<sequence length="579" mass="64128">MFRSRKGAKKTQGKRQVDADEEVPANVPAVAEAAPDVVDVDADDSVEAIRLRLQKKHKKPLSATTTKKRVVAIDLDDDAPEFRVRKGKIARVDAPVEAERASTSGAGEYSREKLAELLAQQQYASTAAPPTHDEPPIDDEAPVVVERPTELPVSPPHDTAFVPENFIPMGDRRRAPSPPPPVEEASLSEPDDIDMGNDDDGTDAQWENEQLRRAGLPIPAASPVLQQRDLSFRSFGSLLLSLEATTEALTERVDLRDRDRMRASVDAAHASNAIRDLESQLEKDAQTFDVAQDMWEYLSTLCFCLRAKLDTIASIEALVPQDKRMVLMSEAIWADVDDDYSDLQHVLARFAAWKAADGGMYAAAYGDLALAQLICPYVRVELATWQPWTSSRTFHDMRWRTLLEHEALYEAAMALVQEHLRRYLPHLNVCSPTQLQNLRRLVTLLTPESRPIHAEMLSQCLVSVQALDFASMSSVDLRLLKDGVKALYGADARYDCVLEALLEGEARHWMQTCATAGTTPSHVQGIAAAVDLWPHGKMFPNLLVNYAVLLRRFVADATSDSDVALGQDVLARVEAKIRG</sequence>
<dbReference type="AlphaFoldDB" id="T0Q6W8"/>
<reference evidence="4 5" key="1">
    <citation type="submission" date="2012-04" db="EMBL/GenBank/DDBJ databases">
        <title>The Genome Sequence of Saprolegnia declina VS20.</title>
        <authorList>
            <consortium name="The Broad Institute Genome Sequencing Platform"/>
            <person name="Russ C."/>
            <person name="Nusbaum C."/>
            <person name="Tyler B."/>
            <person name="van West P."/>
            <person name="Dieguez-Uribeondo J."/>
            <person name="de Bruijn I."/>
            <person name="Tripathy S."/>
            <person name="Jiang R."/>
            <person name="Young S.K."/>
            <person name="Zeng Q."/>
            <person name="Gargeya S."/>
            <person name="Fitzgerald M."/>
            <person name="Haas B."/>
            <person name="Abouelleil A."/>
            <person name="Alvarado L."/>
            <person name="Arachchi H.M."/>
            <person name="Berlin A."/>
            <person name="Chapman S.B."/>
            <person name="Goldberg J."/>
            <person name="Griggs A."/>
            <person name="Gujja S."/>
            <person name="Hansen M."/>
            <person name="Howarth C."/>
            <person name="Imamovic A."/>
            <person name="Larimer J."/>
            <person name="McCowen C."/>
            <person name="Montmayeur A."/>
            <person name="Murphy C."/>
            <person name="Neiman D."/>
            <person name="Pearson M."/>
            <person name="Priest M."/>
            <person name="Roberts A."/>
            <person name="Saif S."/>
            <person name="Shea T."/>
            <person name="Sisk P."/>
            <person name="Sykes S."/>
            <person name="Wortman J."/>
            <person name="Nusbaum C."/>
            <person name="Birren B."/>
        </authorList>
    </citation>
    <scope>NUCLEOTIDE SEQUENCE [LARGE SCALE GENOMIC DNA]</scope>
    <source>
        <strain evidence="4 5">VS20</strain>
    </source>
</reference>
<feature type="region of interest" description="Disordered" evidence="3">
    <location>
        <begin position="150"/>
        <end position="203"/>
    </location>
</feature>
<gene>
    <name evidence="4" type="ORF">SDRG_13088</name>
</gene>
<evidence type="ECO:0000256" key="1">
    <source>
        <dbReference type="ARBA" id="ARBA00004123"/>
    </source>
</evidence>
<dbReference type="OMA" id="MWEYLST"/>
<feature type="region of interest" description="Disordered" evidence="3">
    <location>
        <begin position="1"/>
        <end position="30"/>
    </location>
</feature>
<comment type="subcellular location">
    <subcellularLocation>
        <location evidence="1">Nucleus</location>
    </subcellularLocation>
</comment>
<name>T0Q6W8_SAPDV</name>
<dbReference type="RefSeq" id="XP_008617393.1">
    <property type="nucleotide sequence ID" value="XM_008619171.1"/>
</dbReference>
<dbReference type="GeneID" id="19953815"/>
<accession>T0Q6W8</accession>
<dbReference type="GO" id="GO:0003677">
    <property type="term" value="F:DNA binding"/>
    <property type="evidence" value="ECO:0007669"/>
    <property type="project" value="InterPro"/>
</dbReference>
<keyword evidence="2" id="KW-0539">Nucleus</keyword>